<reference evidence="1 2" key="2">
    <citation type="journal article" date="2022" name="Mol. Ecol. Resour.">
        <title>The genomes of chicory, endive, great burdock and yacon provide insights into Asteraceae paleo-polyploidization history and plant inulin production.</title>
        <authorList>
            <person name="Fan W."/>
            <person name="Wang S."/>
            <person name="Wang H."/>
            <person name="Wang A."/>
            <person name="Jiang F."/>
            <person name="Liu H."/>
            <person name="Zhao H."/>
            <person name="Xu D."/>
            <person name="Zhang Y."/>
        </authorList>
    </citation>
    <scope>NUCLEOTIDE SEQUENCE [LARGE SCALE GENOMIC DNA]</scope>
    <source>
        <strain evidence="2">cv. Punajuju</strain>
        <tissue evidence="1">Leaves</tissue>
    </source>
</reference>
<accession>A0ACB9DYD0</accession>
<protein>
    <submittedName>
        <fullName evidence="1">Uncharacterized protein</fullName>
    </submittedName>
</protein>
<keyword evidence="2" id="KW-1185">Reference proteome</keyword>
<dbReference type="Proteomes" id="UP001055811">
    <property type="component" value="Linkage Group LG04"/>
</dbReference>
<sequence length="555" mass="62147">MFGNPVYLPPGNDDKQAYKNVLMEPGIRNKEKIWTRTREGGKKEILKETKNHPLATIDKEQLLDMMEMLEARHQQYEKESREREAKVFNLLESQQQWISGMAFRLDHQFLQFPAKLDSSVEYISRRGALVGRRVLEATVIDPDILRDAGLWGEIEPFLHRTWVDGDARFTCRGWDRLMATQDDTTGGVHRECSLREFGRRTEIYTDADLQHHHFTQFLEACTQGQPERATNTEVCTPLSNIYYEVGTSRESHLHDPLHRLMHRIVSTSIMGGRREGVRRGHDISLGPRQPIQVPSPPVRPSRRPVHPCDGRIRQQSLGSWVFHHPLGPVVPDSYCSGCSIPDRYTSSLHYSVGPGEDGPDRAAAARSVCEGTDRGCPGPPASIRLAWQEAQEAACTSRASTTATVAGGSVGYPPTGDQGRQDGGSVGVDRRGVVSDKCGVTVPPPLVLTTGVFTVALQLQIVKSRNVFVRICTCDTEYQPSNLPSKGKIMKTRTKSVQIGESLEKKEKSGKYVQALRKSRSGDADLRRWNKFKVRRNGDKPLRATRKPQLRGAVA</sequence>
<name>A0ACB9DYD0_CICIN</name>
<dbReference type="EMBL" id="CM042012">
    <property type="protein sequence ID" value="KAI3751639.1"/>
    <property type="molecule type" value="Genomic_DNA"/>
</dbReference>
<reference evidence="2" key="1">
    <citation type="journal article" date="2022" name="Mol. Ecol. Resour.">
        <title>The genomes of chicory, endive, great burdock and yacon provide insights into Asteraceae palaeo-polyploidization history and plant inulin production.</title>
        <authorList>
            <person name="Fan W."/>
            <person name="Wang S."/>
            <person name="Wang H."/>
            <person name="Wang A."/>
            <person name="Jiang F."/>
            <person name="Liu H."/>
            <person name="Zhao H."/>
            <person name="Xu D."/>
            <person name="Zhang Y."/>
        </authorList>
    </citation>
    <scope>NUCLEOTIDE SEQUENCE [LARGE SCALE GENOMIC DNA]</scope>
    <source>
        <strain evidence="2">cv. Punajuju</strain>
    </source>
</reference>
<organism evidence="1 2">
    <name type="scientific">Cichorium intybus</name>
    <name type="common">Chicory</name>
    <dbReference type="NCBI Taxonomy" id="13427"/>
    <lineage>
        <taxon>Eukaryota</taxon>
        <taxon>Viridiplantae</taxon>
        <taxon>Streptophyta</taxon>
        <taxon>Embryophyta</taxon>
        <taxon>Tracheophyta</taxon>
        <taxon>Spermatophyta</taxon>
        <taxon>Magnoliopsida</taxon>
        <taxon>eudicotyledons</taxon>
        <taxon>Gunneridae</taxon>
        <taxon>Pentapetalae</taxon>
        <taxon>asterids</taxon>
        <taxon>campanulids</taxon>
        <taxon>Asterales</taxon>
        <taxon>Asteraceae</taxon>
        <taxon>Cichorioideae</taxon>
        <taxon>Cichorieae</taxon>
        <taxon>Cichoriinae</taxon>
        <taxon>Cichorium</taxon>
    </lineage>
</organism>
<evidence type="ECO:0000313" key="1">
    <source>
        <dbReference type="EMBL" id="KAI3751639.1"/>
    </source>
</evidence>
<comment type="caution">
    <text evidence="1">The sequence shown here is derived from an EMBL/GenBank/DDBJ whole genome shotgun (WGS) entry which is preliminary data.</text>
</comment>
<gene>
    <name evidence="1" type="ORF">L2E82_22730</name>
</gene>
<proteinExistence type="predicted"/>
<evidence type="ECO:0000313" key="2">
    <source>
        <dbReference type="Proteomes" id="UP001055811"/>
    </source>
</evidence>